<name>A0A177NSE7_9GAMM</name>
<dbReference type="AlphaFoldDB" id="A0A177NSE7"/>
<dbReference type="OrthoDB" id="7063250at2"/>
<dbReference type="EMBL" id="LUUJ01000006">
    <property type="protein sequence ID" value="OAI20956.1"/>
    <property type="molecule type" value="Genomic_DNA"/>
</dbReference>
<dbReference type="SUPFAM" id="SSF159594">
    <property type="entry name" value="XCC0632-like"/>
    <property type="match status" value="1"/>
</dbReference>
<evidence type="ECO:0000313" key="3">
    <source>
        <dbReference type="Proteomes" id="UP000077857"/>
    </source>
</evidence>
<dbReference type="Gene3D" id="3.40.50.10610">
    <property type="entry name" value="ABC-type transport auxiliary lipoprotein component"/>
    <property type="match status" value="1"/>
</dbReference>
<feature type="domain" description="ABC-type transport auxiliary lipoprotein component" evidence="1">
    <location>
        <begin position="31"/>
        <end position="189"/>
    </location>
</feature>
<protein>
    <recommendedName>
        <fullName evidence="1">ABC-type transport auxiliary lipoprotein component domain-containing protein</fullName>
    </recommendedName>
</protein>
<dbReference type="Pfam" id="PF03886">
    <property type="entry name" value="ABC_trans_aux"/>
    <property type="match status" value="1"/>
</dbReference>
<comment type="caution">
    <text evidence="2">The sequence shown here is derived from an EMBL/GenBank/DDBJ whole genome shotgun (WGS) entry which is preliminary data.</text>
</comment>
<gene>
    <name evidence="2" type="ORF">A1507_22320</name>
</gene>
<accession>A0A177NSE7</accession>
<sequence>MNWMRWSFPALAAAALAGLAACGSAPLQFYMLAADNPPLAESGPALPAGTVIGLGPIRLPAYLDRPQLVTALSEHQYRLDERNRWAERLDENIARTLSQALAGRLGVEQVVRYPWPARQRLDYQLSFDILQLHQTAAGRSQLSAQWQLKQGDQSLAGKRFECSEAAADSADAIVAAQSACLSRFAAELAGAVRAAAAAR</sequence>
<evidence type="ECO:0000259" key="1">
    <source>
        <dbReference type="Pfam" id="PF03886"/>
    </source>
</evidence>
<dbReference type="PROSITE" id="PS51257">
    <property type="entry name" value="PROKAR_LIPOPROTEIN"/>
    <property type="match status" value="1"/>
</dbReference>
<dbReference type="Proteomes" id="UP000077857">
    <property type="component" value="Unassembled WGS sequence"/>
</dbReference>
<dbReference type="InterPro" id="IPR005586">
    <property type="entry name" value="ABC_trans_aux"/>
</dbReference>
<dbReference type="RefSeq" id="WP_064038973.1">
    <property type="nucleotide sequence ID" value="NZ_LUUJ01000006.1"/>
</dbReference>
<evidence type="ECO:0000313" key="2">
    <source>
        <dbReference type="EMBL" id="OAI20956.1"/>
    </source>
</evidence>
<proteinExistence type="predicted"/>
<organism evidence="2 3">
    <name type="scientific">Methylomonas koyamae</name>
    <dbReference type="NCBI Taxonomy" id="702114"/>
    <lineage>
        <taxon>Bacteria</taxon>
        <taxon>Pseudomonadati</taxon>
        <taxon>Pseudomonadota</taxon>
        <taxon>Gammaproteobacteria</taxon>
        <taxon>Methylococcales</taxon>
        <taxon>Methylococcaceae</taxon>
        <taxon>Methylomonas</taxon>
    </lineage>
</organism>
<reference evidence="2 3" key="1">
    <citation type="submission" date="2016-03" db="EMBL/GenBank/DDBJ databases">
        <authorList>
            <person name="Ploux O."/>
        </authorList>
    </citation>
    <scope>NUCLEOTIDE SEQUENCE [LARGE SCALE GENOMIC DNA]</scope>
    <source>
        <strain evidence="2 3">R-45378</strain>
    </source>
</reference>